<dbReference type="Pfam" id="PF22486">
    <property type="entry name" value="MATH_2"/>
    <property type="match status" value="1"/>
</dbReference>
<evidence type="ECO:0000259" key="3">
    <source>
        <dbReference type="PROSITE" id="PS50144"/>
    </source>
</evidence>
<dbReference type="InterPro" id="IPR008974">
    <property type="entry name" value="TRAF-like"/>
</dbReference>
<dbReference type="Gramene" id="KFK35049">
    <property type="protein sequence ID" value="KFK35049"/>
    <property type="gene ID" value="AALP_AA5G227800"/>
</dbReference>
<dbReference type="PROSITE" id="PS50144">
    <property type="entry name" value="MATH"/>
    <property type="match status" value="1"/>
</dbReference>
<sequence>MGNLVDNKFTWTIKNFSSLGSEKVCSDQFVIGGCKWELLAYPKGDDKVGYLCLCLAVTESESRPCGWRRHAKFSFTLVNQHSEKLSRKTETRLWFDEEGPIWGFSDIILLTKLHERDRGFLVNRELKITVEIDVLEVIGRLDESEESEEGTTQPLKKIKKDNDGIFSSEVNGFLVLPSQAESVKRIFEKHPNMALNCRAKNQYLRTLCMNALLNLIQTMCQSLQELSIDDLSQADDTLTYLKNSGFKVDWLERKLEEVKEKKMEKEIGETRMQELEEELKGFREKYSDTEALLEDLKQKCSNTEALLKIEEAKLFAAKAPPLTLSDVL</sequence>
<protein>
    <recommendedName>
        <fullName evidence="3">MATH domain-containing protein</fullName>
    </recommendedName>
</protein>
<dbReference type="EMBL" id="CM002873">
    <property type="protein sequence ID" value="KFK35049.1"/>
    <property type="molecule type" value="Genomic_DNA"/>
</dbReference>
<evidence type="ECO:0000256" key="1">
    <source>
        <dbReference type="ARBA" id="ARBA00023054"/>
    </source>
</evidence>
<dbReference type="SUPFAM" id="SSF49599">
    <property type="entry name" value="TRAF domain-like"/>
    <property type="match status" value="1"/>
</dbReference>
<accession>A0A087GYU7</accession>
<dbReference type="CDD" id="cd00121">
    <property type="entry name" value="MATH"/>
    <property type="match status" value="1"/>
</dbReference>
<dbReference type="OrthoDB" id="289038at2759"/>
<organism evidence="4 5">
    <name type="scientific">Arabis alpina</name>
    <name type="common">Alpine rock-cress</name>
    <dbReference type="NCBI Taxonomy" id="50452"/>
    <lineage>
        <taxon>Eukaryota</taxon>
        <taxon>Viridiplantae</taxon>
        <taxon>Streptophyta</taxon>
        <taxon>Embryophyta</taxon>
        <taxon>Tracheophyta</taxon>
        <taxon>Spermatophyta</taxon>
        <taxon>Magnoliopsida</taxon>
        <taxon>eudicotyledons</taxon>
        <taxon>Gunneridae</taxon>
        <taxon>Pentapetalae</taxon>
        <taxon>rosids</taxon>
        <taxon>malvids</taxon>
        <taxon>Brassicales</taxon>
        <taxon>Brassicaceae</taxon>
        <taxon>Arabideae</taxon>
        <taxon>Arabis</taxon>
    </lineage>
</organism>
<dbReference type="Proteomes" id="UP000029120">
    <property type="component" value="Chromosome 5"/>
</dbReference>
<evidence type="ECO:0000313" key="5">
    <source>
        <dbReference type="Proteomes" id="UP000029120"/>
    </source>
</evidence>
<dbReference type="PANTHER" id="PTHR46236:SF11">
    <property type="entry name" value="TRAF-LIKE SUPERFAMILY PROTEIN"/>
    <property type="match status" value="1"/>
</dbReference>
<dbReference type="InterPro" id="IPR002083">
    <property type="entry name" value="MATH/TRAF_dom"/>
</dbReference>
<dbReference type="PANTHER" id="PTHR46236">
    <property type="entry name" value="TRAF-LIKE SUPERFAMILY PROTEIN"/>
    <property type="match status" value="1"/>
</dbReference>
<dbReference type="AlphaFoldDB" id="A0A087GYU7"/>
<dbReference type="InterPro" id="IPR050804">
    <property type="entry name" value="MCC"/>
</dbReference>
<proteinExistence type="predicted"/>
<keyword evidence="1 2" id="KW-0175">Coiled coil</keyword>
<dbReference type="Gene3D" id="2.60.210.10">
    <property type="entry name" value="Apoptosis, Tumor Necrosis Factor Receptor Associated Protein 2, Chain A"/>
    <property type="match status" value="1"/>
</dbReference>
<dbReference type="SMART" id="SM00061">
    <property type="entry name" value="MATH"/>
    <property type="match status" value="1"/>
</dbReference>
<evidence type="ECO:0000256" key="2">
    <source>
        <dbReference type="SAM" id="Coils"/>
    </source>
</evidence>
<evidence type="ECO:0000313" key="4">
    <source>
        <dbReference type="EMBL" id="KFK35049.1"/>
    </source>
</evidence>
<feature type="coiled-coil region" evidence="2">
    <location>
        <begin position="258"/>
        <end position="313"/>
    </location>
</feature>
<dbReference type="eggNOG" id="KOG1987">
    <property type="taxonomic scope" value="Eukaryota"/>
</dbReference>
<reference evidence="5" key="1">
    <citation type="journal article" date="2015" name="Nat. Plants">
        <title>Genome expansion of Arabis alpina linked with retrotransposition and reduced symmetric DNA methylation.</title>
        <authorList>
            <person name="Willing E.M."/>
            <person name="Rawat V."/>
            <person name="Mandakova T."/>
            <person name="Maumus F."/>
            <person name="James G.V."/>
            <person name="Nordstroem K.J."/>
            <person name="Becker C."/>
            <person name="Warthmann N."/>
            <person name="Chica C."/>
            <person name="Szarzynska B."/>
            <person name="Zytnicki M."/>
            <person name="Albani M.C."/>
            <person name="Kiefer C."/>
            <person name="Bergonzi S."/>
            <person name="Castaings L."/>
            <person name="Mateos J.L."/>
            <person name="Berns M.C."/>
            <person name="Bujdoso N."/>
            <person name="Piofczyk T."/>
            <person name="de Lorenzo L."/>
            <person name="Barrero-Sicilia C."/>
            <person name="Mateos I."/>
            <person name="Piednoel M."/>
            <person name="Hagmann J."/>
            <person name="Chen-Min-Tao R."/>
            <person name="Iglesias-Fernandez R."/>
            <person name="Schuster S.C."/>
            <person name="Alonso-Blanco C."/>
            <person name="Roudier F."/>
            <person name="Carbonero P."/>
            <person name="Paz-Ares J."/>
            <person name="Davis S.J."/>
            <person name="Pecinka A."/>
            <person name="Quesneville H."/>
            <person name="Colot V."/>
            <person name="Lysak M.A."/>
            <person name="Weigel D."/>
            <person name="Coupland G."/>
            <person name="Schneeberger K."/>
        </authorList>
    </citation>
    <scope>NUCLEOTIDE SEQUENCE [LARGE SCALE GENOMIC DNA]</scope>
    <source>
        <strain evidence="5">cv. Pajares</strain>
    </source>
</reference>
<gene>
    <name evidence="4" type="ordered locus">AALP_Aa5g227800</name>
</gene>
<keyword evidence="5" id="KW-1185">Reference proteome</keyword>
<dbReference type="OMA" id="QRETETW"/>
<feature type="domain" description="MATH" evidence="3">
    <location>
        <begin position="6"/>
        <end position="132"/>
    </location>
</feature>
<name>A0A087GYU7_ARAAL</name>